<evidence type="ECO:0000259" key="5">
    <source>
        <dbReference type="Pfam" id="PF22603"/>
    </source>
</evidence>
<name>A0ABU7B9I7_9TELE</name>
<organism evidence="6 7">
    <name type="scientific">Ataeniobius toweri</name>
    <dbReference type="NCBI Taxonomy" id="208326"/>
    <lineage>
        <taxon>Eukaryota</taxon>
        <taxon>Metazoa</taxon>
        <taxon>Chordata</taxon>
        <taxon>Craniata</taxon>
        <taxon>Vertebrata</taxon>
        <taxon>Euteleostomi</taxon>
        <taxon>Actinopterygii</taxon>
        <taxon>Neopterygii</taxon>
        <taxon>Teleostei</taxon>
        <taxon>Neoteleostei</taxon>
        <taxon>Acanthomorphata</taxon>
        <taxon>Ovalentaria</taxon>
        <taxon>Atherinomorphae</taxon>
        <taxon>Cyprinodontiformes</taxon>
        <taxon>Goodeidae</taxon>
        <taxon>Ataeniobius</taxon>
    </lineage>
</organism>
<dbReference type="Gene3D" id="3.50.50.60">
    <property type="entry name" value="FAD/NAD(P)-binding domain"/>
    <property type="match status" value="1"/>
</dbReference>
<keyword evidence="7" id="KW-1185">Reference proteome</keyword>
<evidence type="ECO:0000256" key="4">
    <source>
        <dbReference type="SAM" id="MobiDB-lite"/>
    </source>
</evidence>
<dbReference type="PRINTS" id="PR00893">
    <property type="entry name" value="RABESCORT"/>
</dbReference>
<protein>
    <recommendedName>
        <fullName evidence="5">RAE1/2 domain-containing protein</fullName>
    </recommendedName>
</protein>
<sequence>MAPPTHVTCTVLVSSDQRPSVLWCLYFNMADGSTLQVEGHSLPSNVYICCGPDGDLGHEHAVKQAESIFQKILPEEEFCPPAPNPEDIIYDGENTSTGEDRGAVDKKDLQEEENNGKSQEENQEQQSVEPEE</sequence>
<dbReference type="Proteomes" id="UP001345963">
    <property type="component" value="Unassembled WGS sequence"/>
</dbReference>
<dbReference type="InterPro" id="IPR001738">
    <property type="entry name" value="Rab_escort"/>
</dbReference>
<gene>
    <name evidence="6" type="ORF">ATANTOWER_030351</name>
</gene>
<dbReference type="EMBL" id="JAHUTI010047458">
    <property type="protein sequence ID" value="MED6247106.1"/>
    <property type="molecule type" value="Genomic_DNA"/>
</dbReference>
<comment type="caution">
    <text evidence="6">The sequence shown here is derived from an EMBL/GenBank/DDBJ whole genome shotgun (WGS) entry which is preliminary data.</text>
</comment>
<keyword evidence="3" id="KW-0963">Cytoplasm</keyword>
<evidence type="ECO:0000256" key="2">
    <source>
        <dbReference type="ARBA" id="ARBA00022468"/>
    </source>
</evidence>
<feature type="region of interest" description="Disordered" evidence="4">
    <location>
        <begin position="77"/>
        <end position="132"/>
    </location>
</feature>
<reference evidence="6 7" key="1">
    <citation type="submission" date="2021-07" db="EMBL/GenBank/DDBJ databases">
        <authorList>
            <person name="Palmer J.M."/>
        </authorList>
    </citation>
    <scope>NUCLEOTIDE SEQUENCE [LARGE SCALE GENOMIC DNA]</scope>
    <source>
        <strain evidence="6 7">AT_MEX2019</strain>
        <tissue evidence="6">Muscle</tissue>
    </source>
</reference>
<proteinExistence type="predicted"/>
<dbReference type="InterPro" id="IPR036188">
    <property type="entry name" value="FAD/NAD-bd_sf"/>
</dbReference>
<accession>A0ABU7B9I7</accession>
<feature type="domain" description="RAE1/2" evidence="5">
    <location>
        <begin position="15"/>
        <end position="53"/>
    </location>
</feature>
<dbReference type="Pfam" id="PF22603">
    <property type="entry name" value="RAE1_2_domI_C"/>
    <property type="match status" value="1"/>
</dbReference>
<evidence type="ECO:0000313" key="7">
    <source>
        <dbReference type="Proteomes" id="UP001345963"/>
    </source>
</evidence>
<feature type="compositionally biased region" description="Basic and acidic residues" evidence="4">
    <location>
        <begin position="98"/>
        <end position="120"/>
    </location>
</feature>
<evidence type="ECO:0000256" key="3">
    <source>
        <dbReference type="ARBA" id="ARBA00022490"/>
    </source>
</evidence>
<evidence type="ECO:0000313" key="6">
    <source>
        <dbReference type="EMBL" id="MED6247106.1"/>
    </source>
</evidence>
<comment type="subcellular location">
    <subcellularLocation>
        <location evidence="1">Cytoplasm</location>
    </subcellularLocation>
</comment>
<dbReference type="InterPro" id="IPR054420">
    <property type="entry name" value="RAE1_2_domI_C"/>
</dbReference>
<keyword evidence="2" id="KW-0343">GTPase activation</keyword>
<evidence type="ECO:0000256" key="1">
    <source>
        <dbReference type="ARBA" id="ARBA00004496"/>
    </source>
</evidence>